<organism evidence="1 2">
    <name type="scientific">Halothiobacillus neapolitanus (strain ATCC 23641 / DSM 15147 / CIP 104769 / NCIMB 8539 / c2)</name>
    <name type="common">Thiobacillus neapolitanus</name>
    <dbReference type="NCBI Taxonomy" id="555778"/>
    <lineage>
        <taxon>Bacteria</taxon>
        <taxon>Pseudomonadati</taxon>
        <taxon>Pseudomonadota</taxon>
        <taxon>Gammaproteobacteria</taxon>
        <taxon>Chromatiales</taxon>
        <taxon>Halothiobacillaceae</taxon>
        <taxon>Halothiobacillus</taxon>
    </lineage>
</organism>
<gene>
    <name evidence="1" type="ordered locus">Hneap_2287</name>
</gene>
<dbReference type="GO" id="GO:0016740">
    <property type="term" value="F:transferase activity"/>
    <property type="evidence" value="ECO:0007669"/>
    <property type="project" value="UniProtKB-KW"/>
</dbReference>
<proteinExistence type="predicted"/>
<protein>
    <submittedName>
        <fullName evidence="1">3-hydroxyacyl-CoA-acyl carrier protein transferase</fullName>
    </submittedName>
</protein>
<dbReference type="EMBL" id="CP001801">
    <property type="protein sequence ID" value="ACX97099.1"/>
    <property type="molecule type" value="Genomic_DNA"/>
</dbReference>
<dbReference type="InterPro" id="IPR029058">
    <property type="entry name" value="AB_hydrolase_fold"/>
</dbReference>
<reference evidence="1 2" key="1">
    <citation type="submission" date="2009-10" db="EMBL/GenBank/DDBJ databases">
        <title>Complete sequence of Halothiobacillus neapolitanus c2.</title>
        <authorList>
            <consortium name="US DOE Joint Genome Institute"/>
            <person name="Lucas S."/>
            <person name="Copeland A."/>
            <person name="Lapidus A."/>
            <person name="Glavina del Rio T."/>
            <person name="Tice H."/>
            <person name="Bruce D."/>
            <person name="Goodwin L."/>
            <person name="Pitluck S."/>
            <person name="Davenport K."/>
            <person name="Brettin T."/>
            <person name="Detter J.C."/>
            <person name="Han C."/>
            <person name="Tapia R."/>
            <person name="Larimer F."/>
            <person name="Land M."/>
            <person name="Hauser L."/>
            <person name="Kyrpides N."/>
            <person name="Mikhailova N."/>
            <person name="Kerfeld C."/>
            <person name="Cannon G."/>
            <person name="Heinhort S."/>
        </authorList>
    </citation>
    <scope>NUCLEOTIDE SEQUENCE [LARGE SCALE GENOMIC DNA]</scope>
    <source>
        <strain evidence="2">ATCC 23641 / c2</strain>
    </source>
</reference>
<dbReference type="ESTHER" id="halnc-d0kwx9">
    <property type="family name" value="HAA-synthase-thioesterase-RhlA-PhaG"/>
</dbReference>
<name>D0KWX9_HALNC</name>
<dbReference type="RefSeq" id="WP_012825130.1">
    <property type="nucleotide sequence ID" value="NC_013422.1"/>
</dbReference>
<keyword evidence="2" id="KW-1185">Reference proteome</keyword>
<dbReference type="Proteomes" id="UP000009102">
    <property type="component" value="Chromosome"/>
</dbReference>
<dbReference type="Gene3D" id="3.40.50.1820">
    <property type="entry name" value="alpha/beta hydrolase"/>
    <property type="match status" value="1"/>
</dbReference>
<evidence type="ECO:0000313" key="2">
    <source>
        <dbReference type="Proteomes" id="UP000009102"/>
    </source>
</evidence>
<dbReference type="SUPFAM" id="SSF53474">
    <property type="entry name" value="alpha/beta-Hydrolases"/>
    <property type="match status" value="1"/>
</dbReference>
<dbReference type="STRING" id="555778.Hneap_2287"/>
<dbReference type="KEGG" id="hna:Hneap_2287"/>
<dbReference type="AlphaFoldDB" id="D0KWX9"/>
<evidence type="ECO:0000313" key="1">
    <source>
        <dbReference type="EMBL" id="ACX97099.1"/>
    </source>
</evidence>
<accession>D0KWX9</accession>
<dbReference type="PANTHER" id="PTHR43194">
    <property type="entry name" value="HYDROLASE ALPHA/BETA FOLD FAMILY"/>
    <property type="match status" value="1"/>
</dbReference>
<dbReference type="PANTHER" id="PTHR43194:SF5">
    <property type="entry name" value="PIMELOYL-[ACYL-CARRIER PROTEIN] METHYL ESTER ESTERASE"/>
    <property type="match status" value="1"/>
</dbReference>
<dbReference type="eggNOG" id="COG2267">
    <property type="taxonomic scope" value="Bacteria"/>
</dbReference>
<dbReference type="InterPro" id="IPR050228">
    <property type="entry name" value="Carboxylesterase_BioH"/>
</dbReference>
<keyword evidence="1" id="KW-0808">Transferase</keyword>
<sequence>MKRKRVMTNGTFASCGYTIYVTQVQRIPAASKTIMMVNGAMSTTASFTWAISALDDFNLVLFDSPCIGRSREYNVGADSPTREIESDILLDLCKHYQPDYLCSMSWGGAATLLALANRPVGVKKAIIGAFSFGVSNDMRSLIHEMTCRLNDGEMQEFSDLVNETLGEFLPDRFKIANKKYLSELTDSEVSYLHEHFQRTLSIDKDEAILAISNIESETLFINGRKDRYTSSDSVDLACDHIKNSDKIEIDCGHFMAMEDKIVARQLKEIIENYFNLGSTESASMPFSQAAIG</sequence>
<dbReference type="HOGENOM" id="CLU_062012_0_0_6"/>